<dbReference type="CDD" id="cd09916">
    <property type="entry name" value="CpxP_like"/>
    <property type="match status" value="1"/>
</dbReference>
<name>A0A1F6CSS0_HANXR</name>
<gene>
    <name evidence="3" type="ORF">A3F84_20715</name>
</gene>
<dbReference type="GO" id="GO:0042597">
    <property type="term" value="C:periplasmic space"/>
    <property type="evidence" value="ECO:0007669"/>
    <property type="project" value="InterPro"/>
</dbReference>
<organism evidence="3 4">
    <name type="scientific">Handelsmanbacteria sp. (strain RIFCSPLOWO2_12_FULL_64_10)</name>
    <dbReference type="NCBI Taxonomy" id="1817868"/>
    <lineage>
        <taxon>Bacteria</taxon>
        <taxon>Candidatus Handelsmaniibacteriota</taxon>
    </lineage>
</organism>
<dbReference type="EMBL" id="MFKF01000152">
    <property type="protein sequence ID" value="OGG52229.1"/>
    <property type="molecule type" value="Genomic_DNA"/>
</dbReference>
<dbReference type="AlphaFoldDB" id="A0A1F6CSS0"/>
<feature type="signal peptide" evidence="2">
    <location>
        <begin position="1"/>
        <end position="23"/>
    </location>
</feature>
<evidence type="ECO:0000256" key="2">
    <source>
        <dbReference type="SAM" id="SignalP"/>
    </source>
</evidence>
<comment type="caution">
    <text evidence="3">The sequence shown here is derived from an EMBL/GenBank/DDBJ whole genome shotgun (WGS) entry which is preliminary data.</text>
</comment>
<sequence>MRRLTVYILCAIGLLAVSVRGEAQTPAFVDADGDGINDAYQGVHRARGRMRGAGKGDWLTTLSKVKLTEEQRARLKQASLDYQKTVSPLNATFDAAQVKLRETMQAAPPDPSAINTQIDAVNTLRSQIQKAAAAYQLTIQGILTPEQWVALNVAARDPGVAGPALRGARKGSDDVFIDEDGDGICDGRGVGRRPAGPMKRGPRGRAEQ</sequence>
<accession>A0A1F6CSS0</accession>
<evidence type="ECO:0000313" key="3">
    <source>
        <dbReference type="EMBL" id="OGG52229.1"/>
    </source>
</evidence>
<proteinExistence type="predicted"/>
<dbReference type="Proteomes" id="UP000178606">
    <property type="component" value="Unassembled WGS sequence"/>
</dbReference>
<feature type="chain" id="PRO_5009523535" description="Periplasmic heavy metal sensor" evidence="2">
    <location>
        <begin position="24"/>
        <end position="208"/>
    </location>
</feature>
<reference evidence="3 4" key="1">
    <citation type="journal article" date="2016" name="Nat. Commun.">
        <title>Thousands of microbial genomes shed light on interconnected biogeochemical processes in an aquifer system.</title>
        <authorList>
            <person name="Anantharaman K."/>
            <person name="Brown C.T."/>
            <person name="Hug L.A."/>
            <person name="Sharon I."/>
            <person name="Castelle C.J."/>
            <person name="Probst A.J."/>
            <person name="Thomas B.C."/>
            <person name="Singh A."/>
            <person name="Wilkins M.J."/>
            <person name="Karaoz U."/>
            <person name="Brodie E.L."/>
            <person name="Williams K.H."/>
            <person name="Hubbard S.S."/>
            <person name="Banfield J.F."/>
        </authorList>
    </citation>
    <scope>NUCLEOTIDE SEQUENCE [LARGE SCALE GENOMIC DNA]</scope>
    <source>
        <strain evidence="4">RIFCSPLOWO2_12_FULL_64_10</strain>
    </source>
</reference>
<feature type="region of interest" description="Disordered" evidence="1">
    <location>
        <begin position="178"/>
        <end position="208"/>
    </location>
</feature>
<dbReference type="Gene3D" id="1.20.120.1490">
    <property type="match status" value="1"/>
</dbReference>
<dbReference type="InterPro" id="IPR012899">
    <property type="entry name" value="LTXXQ"/>
</dbReference>
<evidence type="ECO:0000313" key="4">
    <source>
        <dbReference type="Proteomes" id="UP000178606"/>
    </source>
</evidence>
<protein>
    <recommendedName>
        <fullName evidence="5">Periplasmic heavy metal sensor</fullName>
    </recommendedName>
</protein>
<dbReference type="InterPro" id="IPR025961">
    <property type="entry name" value="Metal_resist"/>
</dbReference>
<evidence type="ECO:0000256" key="1">
    <source>
        <dbReference type="SAM" id="MobiDB-lite"/>
    </source>
</evidence>
<dbReference type="Pfam" id="PF13801">
    <property type="entry name" value="Metal_resist"/>
    <property type="match status" value="1"/>
</dbReference>
<evidence type="ECO:0008006" key="5">
    <source>
        <dbReference type="Google" id="ProtNLM"/>
    </source>
</evidence>
<keyword evidence="2" id="KW-0732">Signal</keyword>